<keyword evidence="1" id="KW-0479">Metal-binding</keyword>
<dbReference type="SMART" id="SM00343">
    <property type="entry name" value="ZnF_C2HC"/>
    <property type="match status" value="1"/>
</dbReference>
<proteinExistence type="predicted"/>
<dbReference type="GO" id="GO:0008270">
    <property type="term" value="F:zinc ion binding"/>
    <property type="evidence" value="ECO:0007669"/>
    <property type="project" value="UniProtKB-KW"/>
</dbReference>
<evidence type="ECO:0000256" key="2">
    <source>
        <dbReference type="SAM" id="MobiDB-lite"/>
    </source>
</evidence>
<sequence length="260" mass="29769">YSMGAAGNPIFGIMDNKRLTGPNFCDWWRNMKIVLSSQEILYVTDYKTVKPTDEEALSKWRHDDNLAKCYMLAFMSDELQKQHEHYADSSTILQNLHELFDEPPRFTRYKLTKQLFDARLKSGEDVVPHVNMMIRCIEALEALNFTMDAELQVDWILASLPETFGDFITHFHMTKTTCTLPELSNSLAVAQGNFSGKGYGQTHVGLTISHQSKKKEKKGGKLKGKKKIEKKAGKGKELNVNGKCFHCNEEGHWKRNCPKY</sequence>
<dbReference type="SUPFAM" id="SSF57756">
    <property type="entry name" value="Retrovirus zinc finger-like domains"/>
    <property type="match status" value="1"/>
</dbReference>
<keyword evidence="5" id="KW-1185">Reference proteome</keyword>
<dbReference type="GO" id="GO:0003676">
    <property type="term" value="F:nucleic acid binding"/>
    <property type="evidence" value="ECO:0007669"/>
    <property type="project" value="InterPro"/>
</dbReference>
<dbReference type="Gene3D" id="4.10.60.10">
    <property type="entry name" value="Zinc finger, CCHC-type"/>
    <property type="match status" value="1"/>
</dbReference>
<evidence type="ECO:0000313" key="5">
    <source>
        <dbReference type="Proteomes" id="UP000015453"/>
    </source>
</evidence>
<evidence type="ECO:0000256" key="1">
    <source>
        <dbReference type="PROSITE-ProRule" id="PRU00047"/>
    </source>
</evidence>
<reference evidence="4 5" key="1">
    <citation type="journal article" date="2013" name="BMC Genomics">
        <title>The miniature genome of a carnivorous plant Genlisea aurea contains a low number of genes and short non-coding sequences.</title>
        <authorList>
            <person name="Leushkin E.V."/>
            <person name="Sutormin R.A."/>
            <person name="Nabieva E.R."/>
            <person name="Penin A.A."/>
            <person name="Kondrashov A.S."/>
            <person name="Logacheva M.D."/>
        </authorList>
    </citation>
    <scope>NUCLEOTIDE SEQUENCE [LARGE SCALE GENOMIC DNA]</scope>
</reference>
<dbReference type="OrthoDB" id="1731532at2759"/>
<dbReference type="Proteomes" id="UP000015453">
    <property type="component" value="Unassembled WGS sequence"/>
</dbReference>
<name>S8CPK9_9LAMI</name>
<feature type="non-terminal residue" evidence="4">
    <location>
        <position position="1"/>
    </location>
</feature>
<feature type="region of interest" description="Disordered" evidence="2">
    <location>
        <begin position="210"/>
        <end position="234"/>
    </location>
</feature>
<dbReference type="PANTHER" id="PTHR47592">
    <property type="entry name" value="PBF68 PROTEIN"/>
    <property type="match status" value="1"/>
</dbReference>
<keyword evidence="1" id="KW-0862">Zinc</keyword>
<feature type="non-terminal residue" evidence="4">
    <location>
        <position position="260"/>
    </location>
</feature>
<dbReference type="Pfam" id="PF14223">
    <property type="entry name" value="Retrotran_gag_2"/>
    <property type="match status" value="1"/>
</dbReference>
<dbReference type="EMBL" id="AUSU01002287">
    <property type="protein sequence ID" value="EPS69119.1"/>
    <property type="molecule type" value="Genomic_DNA"/>
</dbReference>
<dbReference type="PROSITE" id="PS50158">
    <property type="entry name" value="ZF_CCHC"/>
    <property type="match status" value="1"/>
</dbReference>
<comment type="caution">
    <text evidence="4">The sequence shown here is derived from an EMBL/GenBank/DDBJ whole genome shotgun (WGS) entry which is preliminary data.</text>
</comment>
<dbReference type="InterPro" id="IPR036875">
    <property type="entry name" value="Znf_CCHC_sf"/>
</dbReference>
<feature type="domain" description="CCHC-type" evidence="3">
    <location>
        <begin position="243"/>
        <end position="259"/>
    </location>
</feature>
<accession>S8CPK9</accession>
<organism evidence="4 5">
    <name type="scientific">Genlisea aurea</name>
    <dbReference type="NCBI Taxonomy" id="192259"/>
    <lineage>
        <taxon>Eukaryota</taxon>
        <taxon>Viridiplantae</taxon>
        <taxon>Streptophyta</taxon>
        <taxon>Embryophyta</taxon>
        <taxon>Tracheophyta</taxon>
        <taxon>Spermatophyta</taxon>
        <taxon>Magnoliopsida</taxon>
        <taxon>eudicotyledons</taxon>
        <taxon>Gunneridae</taxon>
        <taxon>Pentapetalae</taxon>
        <taxon>asterids</taxon>
        <taxon>lamiids</taxon>
        <taxon>Lamiales</taxon>
        <taxon>Lentibulariaceae</taxon>
        <taxon>Genlisea</taxon>
    </lineage>
</organism>
<evidence type="ECO:0000313" key="4">
    <source>
        <dbReference type="EMBL" id="EPS69119.1"/>
    </source>
</evidence>
<dbReference type="AlphaFoldDB" id="S8CPK9"/>
<protein>
    <recommendedName>
        <fullName evidence="3">CCHC-type domain-containing protein</fullName>
    </recommendedName>
</protein>
<dbReference type="InterPro" id="IPR001878">
    <property type="entry name" value="Znf_CCHC"/>
</dbReference>
<dbReference type="Pfam" id="PF00098">
    <property type="entry name" value="zf-CCHC"/>
    <property type="match status" value="1"/>
</dbReference>
<dbReference type="PANTHER" id="PTHR47592:SF27">
    <property type="entry name" value="OS08G0421700 PROTEIN"/>
    <property type="match status" value="1"/>
</dbReference>
<evidence type="ECO:0000259" key="3">
    <source>
        <dbReference type="PROSITE" id="PS50158"/>
    </source>
</evidence>
<keyword evidence="1" id="KW-0863">Zinc-finger</keyword>
<feature type="compositionally biased region" description="Basic residues" evidence="2">
    <location>
        <begin position="211"/>
        <end position="229"/>
    </location>
</feature>
<gene>
    <name evidence="4" type="ORF">M569_05648</name>
</gene>